<accession>G8BSC8</accession>
<dbReference type="EMBL" id="HE612859">
    <property type="protein sequence ID" value="CCE62749.1"/>
    <property type="molecule type" value="Genomic_DNA"/>
</dbReference>
<evidence type="ECO:0000256" key="5">
    <source>
        <dbReference type="ARBA" id="ARBA00022892"/>
    </source>
</evidence>
<dbReference type="SMART" id="SM01190">
    <property type="entry name" value="EMP24_GP25L"/>
    <property type="match status" value="1"/>
</dbReference>
<evidence type="ECO:0000256" key="8">
    <source>
        <dbReference type="ARBA" id="ARBA00037847"/>
    </source>
</evidence>
<feature type="domain" description="GOLD" evidence="12">
    <location>
        <begin position="32"/>
        <end position="120"/>
    </location>
</feature>
<dbReference type="SUPFAM" id="SSF101576">
    <property type="entry name" value="Supernatant protein factor (SPF), C-terminal domain"/>
    <property type="match status" value="1"/>
</dbReference>
<evidence type="ECO:0000256" key="6">
    <source>
        <dbReference type="ARBA" id="ARBA00022989"/>
    </source>
</evidence>
<evidence type="ECO:0000256" key="3">
    <source>
        <dbReference type="ARBA" id="ARBA00022692"/>
    </source>
</evidence>
<evidence type="ECO:0000256" key="4">
    <source>
        <dbReference type="ARBA" id="ARBA00022729"/>
    </source>
</evidence>
<proteinExistence type="inferred from homology"/>
<dbReference type="Pfam" id="PF01105">
    <property type="entry name" value="EMP24_GP25L"/>
    <property type="match status" value="1"/>
</dbReference>
<evidence type="ECO:0000259" key="12">
    <source>
        <dbReference type="PROSITE" id="PS50866"/>
    </source>
</evidence>
<dbReference type="GO" id="GO:0012505">
    <property type="term" value="C:endomembrane system"/>
    <property type="evidence" value="ECO:0007669"/>
    <property type="project" value="UniProtKB-SubCell"/>
</dbReference>
<keyword evidence="3 9" id="KW-0812">Transmembrane</keyword>
<gene>
    <name evidence="13" type="primary">TPHA0D01080</name>
    <name evidence="13" type="ordered locus">TPHA_0D01080</name>
</gene>
<dbReference type="AlphaFoldDB" id="G8BSC8"/>
<dbReference type="InterPro" id="IPR015720">
    <property type="entry name" value="Emp24-like"/>
</dbReference>
<keyword evidence="6 10" id="KW-1133">Transmembrane helix</keyword>
<dbReference type="InterPro" id="IPR009038">
    <property type="entry name" value="GOLD_dom"/>
</dbReference>
<comment type="subcellular location">
    <subcellularLocation>
        <location evidence="8">Endomembrane system</location>
        <topology evidence="8">Single-pass membrane protein</topology>
    </subcellularLocation>
    <subcellularLocation>
        <location evidence="1 9">Membrane</location>
        <topology evidence="1 9">Single-pass type I membrane protein</topology>
    </subcellularLocation>
</comment>
<feature type="transmembrane region" description="Helical" evidence="10">
    <location>
        <begin position="174"/>
        <end position="194"/>
    </location>
</feature>
<name>G8BSC8_TETPH</name>
<keyword evidence="5" id="KW-0813">Transport</keyword>
<dbReference type="eggNOG" id="KOG1692">
    <property type="taxonomic scope" value="Eukaryota"/>
</dbReference>
<comment type="similarity">
    <text evidence="2 9">Belongs to the EMP24/GP25L family.</text>
</comment>
<evidence type="ECO:0000256" key="10">
    <source>
        <dbReference type="SAM" id="Phobius"/>
    </source>
</evidence>
<keyword evidence="5" id="KW-0931">ER-Golgi transport</keyword>
<evidence type="ECO:0000256" key="11">
    <source>
        <dbReference type="SAM" id="SignalP"/>
    </source>
</evidence>
<dbReference type="STRING" id="1071381.G8BSC8"/>
<evidence type="ECO:0000256" key="2">
    <source>
        <dbReference type="ARBA" id="ARBA00007104"/>
    </source>
</evidence>
<feature type="signal peptide" evidence="11">
    <location>
        <begin position="1"/>
        <end position="22"/>
    </location>
</feature>
<reference evidence="13 14" key="1">
    <citation type="journal article" date="2011" name="Proc. Natl. Acad. Sci. U.S.A.">
        <title>Evolutionary erosion of yeast sex chromosomes by mating-type switching accidents.</title>
        <authorList>
            <person name="Gordon J.L."/>
            <person name="Armisen D."/>
            <person name="Proux-Wera E."/>
            <person name="Oheigeartaigh S.S."/>
            <person name="Byrne K.P."/>
            <person name="Wolfe K.H."/>
        </authorList>
    </citation>
    <scope>NUCLEOTIDE SEQUENCE [LARGE SCALE GENOMIC DNA]</scope>
    <source>
        <strain evidence="14">ATCC 24235 / CBS 4417 / NBRC 1672 / NRRL Y-8282 / UCD 70-5</strain>
    </source>
</reference>
<feature type="chain" id="PRO_5003508500" description="GOLD domain-containing protein" evidence="11">
    <location>
        <begin position="23"/>
        <end position="204"/>
    </location>
</feature>
<evidence type="ECO:0000313" key="13">
    <source>
        <dbReference type="EMBL" id="CCE62749.1"/>
    </source>
</evidence>
<evidence type="ECO:0000256" key="9">
    <source>
        <dbReference type="RuleBase" id="RU003827"/>
    </source>
</evidence>
<dbReference type="RefSeq" id="XP_003685183.1">
    <property type="nucleotide sequence ID" value="XM_003685135.1"/>
</dbReference>
<organism evidence="13 14">
    <name type="scientific">Tetrapisispora phaffii (strain ATCC 24235 / CBS 4417 / NBRC 1672 / NRRL Y-8282 / UCD 70-5)</name>
    <name type="common">Yeast</name>
    <name type="synonym">Fabospora phaffii</name>
    <dbReference type="NCBI Taxonomy" id="1071381"/>
    <lineage>
        <taxon>Eukaryota</taxon>
        <taxon>Fungi</taxon>
        <taxon>Dikarya</taxon>
        <taxon>Ascomycota</taxon>
        <taxon>Saccharomycotina</taxon>
        <taxon>Saccharomycetes</taxon>
        <taxon>Saccharomycetales</taxon>
        <taxon>Saccharomycetaceae</taxon>
        <taxon>Tetrapisispora</taxon>
    </lineage>
</organism>
<dbReference type="PANTHER" id="PTHR22811">
    <property type="entry name" value="TRANSMEMBRANE EMP24 DOMAIN-CONTAINING PROTEIN"/>
    <property type="match status" value="1"/>
</dbReference>
<dbReference type="KEGG" id="tpf:TPHA_0D01080"/>
<evidence type="ECO:0000256" key="1">
    <source>
        <dbReference type="ARBA" id="ARBA00004479"/>
    </source>
</evidence>
<dbReference type="GO" id="GO:0016020">
    <property type="term" value="C:membrane"/>
    <property type="evidence" value="ECO:0007669"/>
    <property type="project" value="UniProtKB-SubCell"/>
</dbReference>
<dbReference type="OrthoDB" id="62956at2759"/>
<dbReference type="PROSITE" id="PS50866">
    <property type="entry name" value="GOLD"/>
    <property type="match status" value="1"/>
</dbReference>
<dbReference type="HOGENOM" id="CLU_066963_4_0_1"/>
<dbReference type="GeneID" id="11534410"/>
<protein>
    <recommendedName>
        <fullName evidence="12">GOLD domain-containing protein</fullName>
    </recommendedName>
</protein>
<dbReference type="OMA" id="WCNIEET"/>
<dbReference type="Proteomes" id="UP000005666">
    <property type="component" value="Chromosome 4"/>
</dbReference>
<dbReference type="GO" id="GO:0006888">
    <property type="term" value="P:endoplasmic reticulum to Golgi vesicle-mediated transport"/>
    <property type="evidence" value="ECO:0007669"/>
    <property type="project" value="UniProtKB-ARBA"/>
</dbReference>
<keyword evidence="7 10" id="KW-0472">Membrane</keyword>
<evidence type="ECO:0000256" key="7">
    <source>
        <dbReference type="ARBA" id="ARBA00023136"/>
    </source>
</evidence>
<dbReference type="InterPro" id="IPR036598">
    <property type="entry name" value="GOLD_dom_sf"/>
</dbReference>
<sequence>MFAQSLNLLVVAILYISSFASAHNVLLPANGRRCFYENLKKDDEFTVSFQYGNRDSESNEELRGDLVIFGQNRNDILVSIRDVTYGEQTLTAPYTGKFEYCFLNERSGVATKDVSFNIWGTKFVDVNDEDDTLEGSVRKLTRLINEVKNEQEYLILRERTHRNTAESTNDRVKWWSIAQLGVVVVNTVFQIFYLKRFFEVTSIV</sequence>
<evidence type="ECO:0000313" key="14">
    <source>
        <dbReference type="Proteomes" id="UP000005666"/>
    </source>
</evidence>
<keyword evidence="14" id="KW-1185">Reference proteome</keyword>
<dbReference type="GO" id="GO:0005737">
    <property type="term" value="C:cytoplasm"/>
    <property type="evidence" value="ECO:0007669"/>
    <property type="project" value="GOC"/>
</dbReference>
<keyword evidence="4 11" id="KW-0732">Signal</keyword>